<gene>
    <name evidence="1" type="ORF">SAMN05444483_105193</name>
</gene>
<dbReference type="Gene3D" id="2.40.160.130">
    <property type="entry name" value="Capsule assembly protein Wzi"/>
    <property type="match status" value="1"/>
</dbReference>
<evidence type="ECO:0000313" key="1">
    <source>
        <dbReference type="EMBL" id="SHG16564.1"/>
    </source>
</evidence>
<organism evidence="1 2">
    <name type="scientific">Salegentibacter echinorum</name>
    <dbReference type="NCBI Taxonomy" id="1073325"/>
    <lineage>
        <taxon>Bacteria</taxon>
        <taxon>Pseudomonadati</taxon>
        <taxon>Bacteroidota</taxon>
        <taxon>Flavobacteriia</taxon>
        <taxon>Flavobacteriales</taxon>
        <taxon>Flavobacteriaceae</taxon>
        <taxon>Salegentibacter</taxon>
    </lineage>
</organism>
<proteinExistence type="predicted"/>
<protein>
    <submittedName>
        <fullName evidence="1">Capsule assembly protein Wzi</fullName>
    </submittedName>
</protein>
<dbReference type="EMBL" id="FQVT01000005">
    <property type="protein sequence ID" value="SHG16564.1"/>
    <property type="molecule type" value="Genomic_DNA"/>
</dbReference>
<name>A0A1M5HKS8_SALEC</name>
<accession>A0A1M5HKS8</accession>
<dbReference type="AlphaFoldDB" id="A0A1M5HKS8"/>
<dbReference type="InterPro" id="IPR038636">
    <property type="entry name" value="Wzi_sf"/>
</dbReference>
<dbReference type="Proteomes" id="UP000183945">
    <property type="component" value="Unassembled WGS sequence"/>
</dbReference>
<reference evidence="2" key="1">
    <citation type="submission" date="2016-11" db="EMBL/GenBank/DDBJ databases">
        <authorList>
            <person name="Varghese N."/>
            <person name="Submissions S."/>
        </authorList>
    </citation>
    <scope>NUCLEOTIDE SEQUENCE [LARGE SCALE GENOMIC DNA]</scope>
    <source>
        <strain evidence="2">DSM 24579</strain>
    </source>
</reference>
<dbReference type="STRING" id="1073325.SAMN05444483_105193"/>
<evidence type="ECO:0000313" key="2">
    <source>
        <dbReference type="Proteomes" id="UP000183945"/>
    </source>
</evidence>
<sequence>MPGIQFKTNRPVMIFPYDGIALEASWNEYLMGNDRFVADTRLHYKYLKLIYTSPREDIALKFGFHHAAQWAGDSPTNGSQPNNFKSYIKMFFGGGFANQLGMYEFSFQRSLKDNWDLNLTYNYMFETLQGGQLSNLPDGRYSVFLDSRTDRRLVNGVLYEFYYTRNQNILANSNFQNEDYFNHAIYQSGWTNQRRIIGLPFFDYDEKQDAVIGNKFVAHHIGLSGQFFNYFETYPYQLLLSYIYKDGRHGTYYTPSREVFAGMFSLGI</sequence>
<keyword evidence="2" id="KW-1185">Reference proteome</keyword>